<comment type="subunit">
    <text evidence="3">UreD, UreF and UreG form a complex that acts as a GTP-hydrolysis-dependent molecular chaperone, activating the urease apoprotein by helping to assemble the nickel containing metallocenter of UreC. The UreE protein probably delivers the nickel.</text>
</comment>
<dbReference type="Proteomes" id="UP000249547">
    <property type="component" value="Unassembled WGS sequence"/>
</dbReference>
<keyword evidence="3" id="KW-0996">Nickel insertion</keyword>
<dbReference type="RefSeq" id="WP_111596014.1">
    <property type="nucleotide sequence ID" value="NZ_QLLL01000001.1"/>
</dbReference>
<comment type="caution">
    <text evidence="4">The sequence shown here is derived from an EMBL/GenBank/DDBJ whole genome shotgun (WGS) entry which is preliminary data.</text>
</comment>
<comment type="subcellular location">
    <subcellularLocation>
        <location evidence="3">Cytoplasm</location>
    </subcellularLocation>
</comment>
<sequence length="261" mass="29428">MNSALHIVIALRGTKSILQHAYVTPPFKVVPLPQYDAAMPLQLMLMSSSPGMMDGDMWDIQVTCGEHTRTKLQTQSYQRIFPAKQGAHQKAVYTLEQGAHLQYIPHPLVPHADAILHAENNIYLADDCTLVWGEVLTCGRKLNGEIFHLTSLHNETRVYHQQNIIFIDKQIIQPKRIPIHAFGQYEQYTHQASLLYFDTHQQPNLPVDTLHELLATKENIAFGVSKTARNGLVVRLLGNGAEQLFSTLQQLSTLLQAKTYA</sequence>
<comment type="similarity">
    <text evidence="1 3">Belongs to the UreD family.</text>
</comment>
<dbReference type="HAMAP" id="MF_01384">
    <property type="entry name" value="UreD"/>
    <property type="match status" value="1"/>
</dbReference>
<evidence type="ECO:0000313" key="5">
    <source>
        <dbReference type="Proteomes" id="UP000249547"/>
    </source>
</evidence>
<evidence type="ECO:0000313" key="4">
    <source>
        <dbReference type="EMBL" id="RAJ10895.1"/>
    </source>
</evidence>
<comment type="function">
    <text evidence="3">Required for maturation of urease via the functional incorporation of the urease nickel metallocenter.</text>
</comment>
<keyword evidence="5" id="KW-1185">Reference proteome</keyword>
<proteinExistence type="inferred from homology"/>
<dbReference type="PANTHER" id="PTHR33643">
    <property type="entry name" value="UREASE ACCESSORY PROTEIN D"/>
    <property type="match status" value="1"/>
</dbReference>
<keyword evidence="3" id="KW-0963">Cytoplasm</keyword>
<dbReference type="OrthoDB" id="9807968at2"/>
<dbReference type="GO" id="GO:0016151">
    <property type="term" value="F:nickel cation binding"/>
    <property type="evidence" value="ECO:0007669"/>
    <property type="project" value="UniProtKB-UniRule"/>
</dbReference>
<dbReference type="InterPro" id="IPR002669">
    <property type="entry name" value="UreD"/>
</dbReference>
<dbReference type="GO" id="GO:0005737">
    <property type="term" value="C:cytoplasm"/>
    <property type="evidence" value="ECO:0007669"/>
    <property type="project" value="UniProtKB-SubCell"/>
</dbReference>
<reference evidence="4 5" key="1">
    <citation type="submission" date="2018-06" db="EMBL/GenBank/DDBJ databases">
        <title>Genomic Encyclopedia of Archaeal and Bacterial Type Strains, Phase II (KMG-II): from individual species to whole genera.</title>
        <authorList>
            <person name="Goeker M."/>
        </authorList>
    </citation>
    <scope>NUCLEOTIDE SEQUENCE [LARGE SCALE GENOMIC DNA]</scope>
    <source>
        <strain evidence="4 5">DSM 23857</strain>
    </source>
</reference>
<dbReference type="PANTHER" id="PTHR33643:SF1">
    <property type="entry name" value="UREASE ACCESSORY PROTEIN D"/>
    <property type="match status" value="1"/>
</dbReference>
<organism evidence="4 5">
    <name type="scientific">Chitinophaga skermanii</name>
    <dbReference type="NCBI Taxonomy" id="331697"/>
    <lineage>
        <taxon>Bacteria</taxon>
        <taxon>Pseudomonadati</taxon>
        <taxon>Bacteroidota</taxon>
        <taxon>Chitinophagia</taxon>
        <taxon>Chitinophagales</taxon>
        <taxon>Chitinophagaceae</taxon>
        <taxon>Chitinophaga</taxon>
    </lineage>
</organism>
<keyword evidence="2 3" id="KW-0143">Chaperone</keyword>
<dbReference type="AlphaFoldDB" id="A0A327R3V9"/>
<protein>
    <recommendedName>
        <fullName evidence="3">Urease accessory protein UreD</fullName>
    </recommendedName>
</protein>
<name>A0A327R3V9_9BACT</name>
<accession>A0A327R3V9</accession>
<dbReference type="EMBL" id="QLLL01000001">
    <property type="protein sequence ID" value="RAJ10895.1"/>
    <property type="molecule type" value="Genomic_DNA"/>
</dbReference>
<evidence type="ECO:0000256" key="3">
    <source>
        <dbReference type="HAMAP-Rule" id="MF_01384"/>
    </source>
</evidence>
<dbReference type="Pfam" id="PF01774">
    <property type="entry name" value="UreD"/>
    <property type="match status" value="1"/>
</dbReference>
<evidence type="ECO:0000256" key="2">
    <source>
        <dbReference type="ARBA" id="ARBA00023186"/>
    </source>
</evidence>
<gene>
    <name evidence="3" type="primary">ureD</name>
    <name evidence="4" type="ORF">LX64_00502</name>
</gene>
<evidence type="ECO:0000256" key="1">
    <source>
        <dbReference type="ARBA" id="ARBA00007177"/>
    </source>
</evidence>